<comment type="catalytic activity">
    <reaction evidence="14 17">
        <text>4 Fe(II)-[cytochrome c] + O2 + 8 H(+)(in) = 4 Fe(III)-[cytochrome c] + 2 H2O + 4 H(+)(out)</text>
        <dbReference type="Rhea" id="RHEA:11436"/>
        <dbReference type="Rhea" id="RHEA-COMP:10350"/>
        <dbReference type="Rhea" id="RHEA-COMP:14399"/>
        <dbReference type="ChEBI" id="CHEBI:15377"/>
        <dbReference type="ChEBI" id="CHEBI:15378"/>
        <dbReference type="ChEBI" id="CHEBI:15379"/>
        <dbReference type="ChEBI" id="CHEBI:29033"/>
        <dbReference type="ChEBI" id="CHEBI:29034"/>
        <dbReference type="EC" id="7.1.1.9"/>
    </reaction>
</comment>
<dbReference type="InterPro" id="IPR002429">
    <property type="entry name" value="CcO_II-like_C"/>
</dbReference>
<dbReference type="EC" id="7.1.1.9" evidence="17"/>
<keyword evidence="9 18" id="KW-1133">Transmembrane helix</keyword>
<evidence type="ECO:0000259" key="20">
    <source>
        <dbReference type="PROSITE" id="PS50999"/>
    </source>
</evidence>
<keyword evidence="10 15" id="KW-0408">Iron</keyword>
<dbReference type="InterPro" id="IPR008972">
    <property type="entry name" value="Cupredoxin"/>
</dbReference>
<evidence type="ECO:0000256" key="2">
    <source>
        <dbReference type="ARBA" id="ARBA00007866"/>
    </source>
</evidence>
<dbReference type="Gene3D" id="1.10.287.90">
    <property type="match status" value="1"/>
</dbReference>
<evidence type="ECO:0000313" key="23">
    <source>
        <dbReference type="Proteomes" id="UP001597120"/>
    </source>
</evidence>
<evidence type="ECO:0000259" key="21">
    <source>
        <dbReference type="PROSITE" id="PS51007"/>
    </source>
</evidence>
<evidence type="ECO:0000256" key="15">
    <source>
        <dbReference type="PROSITE-ProRule" id="PRU00433"/>
    </source>
</evidence>
<evidence type="ECO:0000256" key="3">
    <source>
        <dbReference type="ARBA" id="ARBA00022448"/>
    </source>
</evidence>
<dbReference type="Gene3D" id="2.60.40.420">
    <property type="entry name" value="Cupredoxins - blue copper proteins"/>
    <property type="match status" value="1"/>
</dbReference>
<dbReference type="RefSeq" id="WP_144935435.1">
    <property type="nucleotide sequence ID" value="NZ_JBHTIU010000002.1"/>
</dbReference>
<reference evidence="23" key="1">
    <citation type="journal article" date="2019" name="Int. J. Syst. Evol. Microbiol.">
        <title>The Global Catalogue of Microorganisms (GCM) 10K type strain sequencing project: providing services to taxonomists for standard genome sequencing and annotation.</title>
        <authorList>
            <consortium name="The Broad Institute Genomics Platform"/>
            <consortium name="The Broad Institute Genome Sequencing Center for Infectious Disease"/>
            <person name="Wu L."/>
            <person name="Ma J."/>
        </authorList>
    </citation>
    <scope>NUCLEOTIDE SEQUENCE [LARGE SCALE GENOMIC DNA]</scope>
    <source>
        <strain evidence="23">CCUG 57263</strain>
    </source>
</reference>
<keyword evidence="8 16" id="KW-0249">Electron transport</keyword>
<evidence type="ECO:0000256" key="10">
    <source>
        <dbReference type="ARBA" id="ARBA00023004"/>
    </source>
</evidence>
<evidence type="ECO:0000259" key="19">
    <source>
        <dbReference type="PROSITE" id="PS50857"/>
    </source>
</evidence>
<dbReference type="PANTHER" id="PTHR22888">
    <property type="entry name" value="CYTOCHROME C OXIDASE, SUBUNIT II"/>
    <property type="match status" value="1"/>
</dbReference>
<dbReference type="PROSITE" id="PS51007">
    <property type="entry name" value="CYTC"/>
    <property type="match status" value="1"/>
</dbReference>
<feature type="domain" description="Cytochrome c" evidence="21">
    <location>
        <begin position="246"/>
        <end position="333"/>
    </location>
</feature>
<evidence type="ECO:0000313" key="22">
    <source>
        <dbReference type="EMBL" id="MFD0867701.1"/>
    </source>
</evidence>
<comment type="subcellular location">
    <subcellularLocation>
        <location evidence="16">Cell membrane</location>
        <topology evidence="16">Multi-pass membrane protein</topology>
    </subcellularLocation>
    <subcellularLocation>
        <location evidence="1">Membrane</location>
        <topology evidence="1">Multi-pass membrane protein</topology>
    </subcellularLocation>
</comment>
<dbReference type="InterPro" id="IPR014222">
    <property type="entry name" value="Cyt_c_oxidase_su2"/>
</dbReference>
<feature type="transmembrane region" description="Helical" evidence="18">
    <location>
        <begin position="48"/>
        <end position="69"/>
    </location>
</feature>
<dbReference type="InterPro" id="IPR009056">
    <property type="entry name" value="Cyt_c-like_dom"/>
</dbReference>
<keyword evidence="7" id="KW-1278">Translocase</keyword>
<dbReference type="Pfam" id="PF00116">
    <property type="entry name" value="COX2"/>
    <property type="match status" value="1"/>
</dbReference>
<evidence type="ECO:0000256" key="8">
    <source>
        <dbReference type="ARBA" id="ARBA00022982"/>
    </source>
</evidence>
<dbReference type="PROSITE" id="PS50999">
    <property type="entry name" value="COX2_TM"/>
    <property type="match status" value="1"/>
</dbReference>
<dbReference type="CDD" id="cd04213">
    <property type="entry name" value="CuRO_CcO_Caa3_II"/>
    <property type="match status" value="1"/>
</dbReference>
<evidence type="ECO:0000256" key="9">
    <source>
        <dbReference type="ARBA" id="ARBA00022989"/>
    </source>
</evidence>
<evidence type="ECO:0000256" key="12">
    <source>
        <dbReference type="ARBA" id="ARBA00023136"/>
    </source>
</evidence>
<dbReference type="Pfam" id="PF02790">
    <property type="entry name" value="COX2_TM"/>
    <property type="match status" value="1"/>
</dbReference>
<dbReference type="InterPro" id="IPR011759">
    <property type="entry name" value="Cyt_c_oxidase_su2_TM_dom"/>
</dbReference>
<accession>A0ABW3D474</accession>
<dbReference type="NCBIfam" id="TIGR02866">
    <property type="entry name" value="CoxB"/>
    <property type="match status" value="1"/>
</dbReference>
<dbReference type="InterPro" id="IPR034236">
    <property type="entry name" value="CuRO_CcO_Caa3_II"/>
</dbReference>
<evidence type="ECO:0000256" key="13">
    <source>
        <dbReference type="ARBA" id="ARBA00024688"/>
    </source>
</evidence>
<name>A0ABW3D474_9BACL</name>
<protein>
    <recommendedName>
        <fullName evidence="17">Cytochrome c oxidase subunit 2</fullName>
        <ecNumber evidence="17">7.1.1.9</ecNumber>
    </recommendedName>
</protein>
<keyword evidence="11 17" id="KW-0186">Copper</keyword>
<keyword evidence="12 18" id="KW-0472">Membrane</keyword>
<evidence type="ECO:0000256" key="7">
    <source>
        <dbReference type="ARBA" id="ARBA00022967"/>
    </source>
</evidence>
<evidence type="ECO:0000256" key="4">
    <source>
        <dbReference type="ARBA" id="ARBA00022660"/>
    </source>
</evidence>
<dbReference type="Proteomes" id="UP001597120">
    <property type="component" value="Unassembled WGS sequence"/>
</dbReference>
<dbReference type="PROSITE" id="PS00078">
    <property type="entry name" value="COX2"/>
    <property type="match status" value="1"/>
</dbReference>
<dbReference type="InterPro" id="IPR036257">
    <property type="entry name" value="Cyt_c_oxidase_su2_TM_sf"/>
</dbReference>
<feature type="domain" description="Cytochrome oxidase subunit II transmembrane region profile" evidence="20">
    <location>
        <begin position="23"/>
        <end position="121"/>
    </location>
</feature>
<dbReference type="SUPFAM" id="SSF49503">
    <property type="entry name" value="Cupredoxins"/>
    <property type="match status" value="1"/>
</dbReference>
<dbReference type="PANTHER" id="PTHR22888:SF10">
    <property type="entry name" value="CYTOCHROME C OXIDASE SUBUNIT 2"/>
    <property type="match status" value="1"/>
</dbReference>
<keyword evidence="3 16" id="KW-0813">Transport</keyword>
<feature type="domain" description="Cytochrome oxidase subunit II copper A binding" evidence="19">
    <location>
        <begin position="125"/>
        <end position="237"/>
    </location>
</feature>
<dbReference type="InterPro" id="IPR045187">
    <property type="entry name" value="CcO_II"/>
</dbReference>
<keyword evidence="23" id="KW-1185">Reference proteome</keyword>
<dbReference type="SUPFAM" id="SSF81464">
    <property type="entry name" value="Cytochrome c oxidase subunit II-like, transmembrane region"/>
    <property type="match status" value="1"/>
</dbReference>
<evidence type="ECO:0000256" key="1">
    <source>
        <dbReference type="ARBA" id="ARBA00004141"/>
    </source>
</evidence>
<keyword evidence="15" id="KW-0349">Heme</keyword>
<evidence type="ECO:0000256" key="11">
    <source>
        <dbReference type="ARBA" id="ARBA00023008"/>
    </source>
</evidence>
<dbReference type="PROSITE" id="PS51257">
    <property type="entry name" value="PROKAR_LIPOPROTEIN"/>
    <property type="match status" value="1"/>
</dbReference>
<organism evidence="22 23">
    <name type="scientific">Paenibacillus residui</name>
    <dbReference type="NCBI Taxonomy" id="629724"/>
    <lineage>
        <taxon>Bacteria</taxon>
        <taxon>Bacillati</taxon>
        <taxon>Bacillota</taxon>
        <taxon>Bacilli</taxon>
        <taxon>Bacillales</taxon>
        <taxon>Paenibacillaceae</taxon>
        <taxon>Paenibacillus</taxon>
    </lineage>
</organism>
<dbReference type="EMBL" id="JBHTIU010000002">
    <property type="protein sequence ID" value="MFD0867701.1"/>
    <property type="molecule type" value="Genomic_DNA"/>
</dbReference>
<dbReference type="PRINTS" id="PR01166">
    <property type="entry name" value="CYCOXIDASEII"/>
</dbReference>
<dbReference type="InterPro" id="IPR001505">
    <property type="entry name" value="Copper_CuA"/>
</dbReference>
<evidence type="ECO:0000256" key="18">
    <source>
        <dbReference type="SAM" id="Phobius"/>
    </source>
</evidence>
<evidence type="ECO:0000256" key="5">
    <source>
        <dbReference type="ARBA" id="ARBA00022692"/>
    </source>
</evidence>
<keyword evidence="5 16" id="KW-0812">Transmembrane</keyword>
<comment type="function">
    <text evidence="13 17">Subunits I and II form the functional core of the enzyme complex. Electrons originating in cytochrome c are transferred via heme a and Cu(A) to the binuclear center formed by heme a3 and Cu(B).</text>
</comment>
<feature type="transmembrane region" description="Helical" evidence="18">
    <location>
        <begin position="90"/>
        <end position="115"/>
    </location>
</feature>
<proteinExistence type="inferred from homology"/>
<evidence type="ECO:0000256" key="14">
    <source>
        <dbReference type="ARBA" id="ARBA00047816"/>
    </source>
</evidence>
<comment type="cofactor">
    <cofactor evidence="17">
        <name>Cu cation</name>
        <dbReference type="ChEBI" id="CHEBI:23378"/>
    </cofactor>
    <text evidence="17">Binds a copper A center.</text>
</comment>
<evidence type="ECO:0000256" key="6">
    <source>
        <dbReference type="ARBA" id="ARBA00022723"/>
    </source>
</evidence>
<keyword evidence="6 15" id="KW-0479">Metal-binding</keyword>
<keyword evidence="4 16" id="KW-0679">Respiratory chain</keyword>
<dbReference type="Pfam" id="PF00034">
    <property type="entry name" value="Cytochrom_C"/>
    <property type="match status" value="1"/>
</dbReference>
<dbReference type="PROSITE" id="PS50857">
    <property type="entry name" value="COX2_CUA"/>
    <property type="match status" value="1"/>
</dbReference>
<evidence type="ECO:0000256" key="17">
    <source>
        <dbReference type="RuleBase" id="RU004024"/>
    </source>
</evidence>
<comment type="similarity">
    <text evidence="2 16">Belongs to the cytochrome c oxidase subunit 2 family.</text>
</comment>
<comment type="caution">
    <text evidence="22">The sequence shown here is derived from an EMBL/GenBank/DDBJ whole genome shotgun (WGS) entry which is preliminary data.</text>
</comment>
<sequence length="335" mass="37645">MNRWKFVWRLMPLLAVLAFLLTGCGEPNLSALDPKGPVAREQLFMIKLSIGIMIFVFVVVISIYTYVLLRFTKRKGDKDIIPKQVEGSHLLEVIWTVIPIILLIILAVPTVTYTFKHSEDYTQNDDILQVKVTAHQFWWQFEYPQYGIITAQDLVIPAGQQVSFQVTASDVNHSFWIPALGGKIDTNPGMMNVSHLEADEPGVYRGKCAELCGASHALMDFKVVAKTEAEFQEWIDKMKTPATITAEASQGEQIFKDNCLSCHAVGAEGLSMGPNLTGFADRELVAGILEHNDENIKKWIRDPQAVKPGNKMPKINLTEEQLDQLVKYLNQLSLQ</sequence>
<evidence type="ECO:0000256" key="16">
    <source>
        <dbReference type="RuleBase" id="RU000456"/>
    </source>
</evidence>
<gene>
    <name evidence="22" type="primary">coxB</name>
    <name evidence="22" type="ORF">ACFQ03_00885</name>
</gene>